<evidence type="ECO:0000256" key="1">
    <source>
        <dbReference type="SAM" id="MobiDB-lite"/>
    </source>
</evidence>
<feature type="region of interest" description="Disordered" evidence="1">
    <location>
        <begin position="1"/>
        <end position="20"/>
    </location>
</feature>
<gene>
    <name evidence="2" type="ORF">Slati_3103700</name>
</gene>
<dbReference type="AlphaFoldDB" id="A0AAW2UVB9"/>
<comment type="caution">
    <text evidence="2">The sequence shown here is derived from an EMBL/GenBank/DDBJ whole genome shotgun (WGS) entry which is preliminary data.</text>
</comment>
<organism evidence="2">
    <name type="scientific">Sesamum latifolium</name>
    <dbReference type="NCBI Taxonomy" id="2727402"/>
    <lineage>
        <taxon>Eukaryota</taxon>
        <taxon>Viridiplantae</taxon>
        <taxon>Streptophyta</taxon>
        <taxon>Embryophyta</taxon>
        <taxon>Tracheophyta</taxon>
        <taxon>Spermatophyta</taxon>
        <taxon>Magnoliopsida</taxon>
        <taxon>eudicotyledons</taxon>
        <taxon>Gunneridae</taxon>
        <taxon>Pentapetalae</taxon>
        <taxon>asterids</taxon>
        <taxon>lamiids</taxon>
        <taxon>Lamiales</taxon>
        <taxon>Pedaliaceae</taxon>
        <taxon>Sesamum</taxon>
    </lineage>
</organism>
<reference evidence="2" key="1">
    <citation type="submission" date="2020-06" db="EMBL/GenBank/DDBJ databases">
        <authorList>
            <person name="Li T."/>
            <person name="Hu X."/>
            <person name="Zhang T."/>
            <person name="Song X."/>
            <person name="Zhang H."/>
            <person name="Dai N."/>
            <person name="Sheng W."/>
            <person name="Hou X."/>
            <person name="Wei L."/>
        </authorList>
    </citation>
    <scope>NUCLEOTIDE SEQUENCE</scope>
    <source>
        <strain evidence="2">KEN1</strain>
        <tissue evidence="2">Leaf</tissue>
    </source>
</reference>
<sequence length="113" mass="12789">MKLIEPLLGSSSKGGDKDTTFDHVRVPMQKSCVIETSKMVHQIRRAIAFGDSRGLAIHWEFVCHHNFDEGDPLPFILGGSSDLTPYILKALMKTFEMGKPVRRDLLGNWWVSF</sequence>
<protein>
    <submittedName>
        <fullName evidence="2">Uncharacterized protein</fullName>
    </submittedName>
</protein>
<dbReference type="EMBL" id="JACGWN010000011">
    <property type="protein sequence ID" value="KAL0420808.1"/>
    <property type="molecule type" value="Genomic_DNA"/>
</dbReference>
<evidence type="ECO:0000313" key="2">
    <source>
        <dbReference type="EMBL" id="KAL0420808.1"/>
    </source>
</evidence>
<accession>A0AAW2UVB9</accession>
<proteinExistence type="predicted"/>
<name>A0AAW2UVB9_9LAMI</name>
<reference evidence="2" key="2">
    <citation type="journal article" date="2024" name="Plant">
        <title>Genomic evolution and insights into agronomic trait innovations of Sesamum species.</title>
        <authorList>
            <person name="Miao H."/>
            <person name="Wang L."/>
            <person name="Qu L."/>
            <person name="Liu H."/>
            <person name="Sun Y."/>
            <person name="Le M."/>
            <person name="Wang Q."/>
            <person name="Wei S."/>
            <person name="Zheng Y."/>
            <person name="Lin W."/>
            <person name="Duan Y."/>
            <person name="Cao H."/>
            <person name="Xiong S."/>
            <person name="Wang X."/>
            <person name="Wei L."/>
            <person name="Li C."/>
            <person name="Ma Q."/>
            <person name="Ju M."/>
            <person name="Zhao R."/>
            <person name="Li G."/>
            <person name="Mu C."/>
            <person name="Tian Q."/>
            <person name="Mei H."/>
            <person name="Zhang T."/>
            <person name="Gao T."/>
            <person name="Zhang H."/>
        </authorList>
    </citation>
    <scope>NUCLEOTIDE SEQUENCE</scope>
    <source>
        <strain evidence="2">KEN1</strain>
    </source>
</reference>